<organism evidence="1">
    <name type="scientific">Edafosvirus sp</name>
    <dbReference type="NCBI Taxonomy" id="2487765"/>
    <lineage>
        <taxon>Viruses</taxon>
        <taxon>Varidnaviria</taxon>
        <taxon>Bamfordvirae</taxon>
        <taxon>Nucleocytoviricota</taxon>
        <taxon>Megaviricetes</taxon>
        <taxon>Imitervirales</taxon>
        <taxon>Mimiviridae</taxon>
        <taxon>Klosneuvirinae</taxon>
    </lineage>
</organism>
<proteinExistence type="predicted"/>
<evidence type="ECO:0000313" key="1">
    <source>
        <dbReference type="EMBL" id="AYV78525.1"/>
    </source>
</evidence>
<name>A0A3G4ZUF7_9VIRU</name>
<dbReference type="SUPFAM" id="SSF81901">
    <property type="entry name" value="HCP-like"/>
    <property type="match status" value="1"/>
</dbReference>
<evidence type="ECO:0008006" key="2">
    <source>
        <dbReference type="Google" id="ProtNLM"/>
    </source>
</evidence>
<gene>
    <name evidence="1" type="ORF">Edafosvirus17_1</name>
</gene>
<sequence>MGNKSVTKFVESDSQQLDTDNAKKYDPAQVDELFRSGNFSKAKSICKQYLTTEPHACYSLGNYWATSDYYGEKAQKYFNMGIQLKDANCCKGSADLYFKGINNSLTNDLAEVQRQTAIDLYTKYIELSSEKDVKYYKIIGNLHYDSLCMCWGKNNRKYELENKLVIEWLEKYISSITTKEISKEDVSTIYHLAYCYQSVNMDKTLEYYKMIFYSGIPSHIHSIEYNILKYICEILLNDRYDKNDKEIFEWFKKCVEKELKDSKFLMASALFKIKQYAKAKEFCLLAERETCDHTLIKKCQNLLSKILLECDNLDLK</sequence>
<reference evidence="1" key="1">
    <citation type="submission" date="2018-10" db="EMBL/GenBank/DDBJ databases">
        <title>Hidden diversity of soil giant viruses.</title>
        <authorList>
            <person name="Schulz F."/>
            <person name="Alteio L."/>
            <person name="Goudeau D."/>
            <person name="Ryan E.M."/>
            <person name="Malmstrom R.R."/>
            <person name="Blanchard J."/>
            <person name="Woyke T."/>
        </authorList>
    </citation>
    <scope>NUCLEOTIDE SEQUENCE</scope>
    <source>
        <strain evidence="1">EDV1</strain>
    </source>
</reference>
<accession>A0A3G4ZUF7</accession>
<protein>
    <recommendedName>
        <fullName evidence="2">Tetratricopeptide repeat protein</fullName>
    </recommendedName>
</protein>
<dbReference type="EMBL" id="MK072082">
    <property type="protein sequence ID" value="AYV78525.1"/>
    <property type="molecule type" value="Genomic_DNA"/>
</dbReference>
<dbReference type="InterPro" id="IPR011990">
    <property type="entry name" value="TPR-like_helical_dom_sf"/>
</dbReference>
<dbReference type="Gene3D" id="1.25.40.10">
    <property type="entry name" value="Tetratricopeptide repeat domain"/>
    <property type="match status" value="1"/>
</dbReference>